<accession>A0A1J1JJ18</accession>
<keyword evidence="1" id="KW-1133">Transmembrane helix</keyword>
<reference evidence="2" key="1">
    <citation type="submission" date="2015-09" db="EMBL/GenBank/DDBJ databases">
        <authorList>
            <person name="Jackson K.R."/>
            <person name="Lunt B.L."/>
            <person name="Fisher J.N.B."/>
            <person name="Gardner A.V."/>
            <person name="Bailey M.E."/>
            <person name="Deus L.M."/>
            <person name="Earl A.S."/>
            <person name="Gibby P.D."/>
            <person name="Hartmann K.A."/>
            <person name="Liu J.E."/>
            <person name="Manci A.M."/>
            <person name="Nielsen D.A."/>
            <person name="Solomon M.B."/>
            <person name="Breakwell D.P."/>
            <person name="Burnett S.H."/>
            <person name="Grose J.H."/>
        </authorList>
    </citation>
    <scope>NUCLEOTIDE SEQUENCE</scope>
    <source>
        <strain evidence="2">7805</strain>
    </source>
</reference>
<dbReference type="NCBIfam" id="TIGR02532">
    <property type="entry name" value="IV_pilin_GFxxxE"/>
    <property type="match status" value="1"/>
</dbReference>
<organism evidence="2">
    <name type="scientific">Planktothrix agardhii</name>
    <name type="common">Oscillatoria agardhii</name>
    <dbReference type="NCBI Taxonomy" id="1160"/>
    <lineage>
        <taxon>Bacteria</taxon>
        <taxon>Bacillati</taxon>
        <taxon>Cyanobacteriota</taxon>
        <taxon>Cyanophyceae</taxon>
        <taxon>Oscillatoriophycideae</taxon>
        <taxon>Oscillatoriales</taxon>
        <taxon>Microcoleaceae</taxon>
        <taxon>Planktothrix</taxon>
    </lineage>
</organism>
<keyword evidence="1" id="KW-0812">Transmembrane</keyword>
<dbReference type="AlphaFoldDB" id="A0A1J1JJ18"/>
<dbReference type="RefSeq" id="WP_254034532.1">
    <property type="nucleotide sequence ID" value="NZ_LR882950.1"/>
</dbReference>
<dbReference type="InterPro" id="IPR012902">
    <property type="entry name" value="N_methyl_site"/>
</dbReference>
<dbReference type="EMBL" id="LO018304">
    <property type="protein sequence ID" value="CUM60252.1"/>
    <property type="molecule type" value="Genomic_DNA"/>
</dbReference>
<keyword evidence="1" id="KW-0472">Membrane</keyword>
<sequence length="209" mass="22286">MNTPKHKHPRPSSQSGYTILESLMAIVVVTVLMVAVAPLLAFSFATRVQAKRVELGSKAANTYIDAVRSGAVTPTLTTQTDPPTSAGSLTCDAGQVCTSQADLYCVDNDSDGKCTLPNDPTPGKGLMDMIVQGVAINKFKDAKLEDGYQLIVRVYRSDAFKDSSPLQQGKLQSTKGLGNPKVPLSEITTQIIIGGQTSFQDIENRLTAP</sequence>
<evidence type="ECO:0008006" key="3">
    <source>
        <dbReference type="Google" id="ProtNLM"/>
    </source>
</evidence>
<proteinExistence type="predicted"/>
<gene>
    <name evidence="2" type="ORF">PLAM_2286</name>
</gene>
<protein>
    <recommendedName>
        <fullName evidence="3">Prepilin-type N-terminal cleavage/methylation domain-containing protein</fullName>
    </recommendedName>
</protein>
<evidence type="ECO:0000256" key="1">
    <source>
        <dbReference type="SAM" id="Phobius"/>
    </source>
</evidence>
<feature type="transmembrane region" description="Helical" evidence="1">
    <location>
        <begin position="20"/>
        <end position="42"/>
    </location>
</feature>
<evidence type="ECO:0000313" key="2">
    <source>
        <dbReference type="EMBL" id="CUM60252.1"/>
    </source>
</evidence>
<dbReference type="NCBIfam" id="NF038303">
    <property type="entry name" value="EPS_HpsB"/>
    <property type="match status" value="1"/>
</dbReference>
<name>A0A1J1JJ18_PLAAG</name>